<keyword evidence="6 7" id="KW-0472">Membrane</keyword>
<evidence type="ECO:0000256" key="7">
    <source>
        <dbReference type="SAM" id="Phobius"/>
    </source>
</evidence>
<organism evidence="8 9">
    <name type="scientific">Planctomyces bekefii</name>
    <dbReference type="NCBI Taxonomy" id="1653850"/>
    <lineage>
        <taxon>Bacteria</taxon>
        <taxon>Pseudomonadati</taxon>
        <taxon>Planctomycetota</taxon>
        <taxon>Planctomycetia</taxon>
        <taxon>Planctomycetales</taxon>
        <taxon>Planctomycetaceae</taxon>
        <taxon>Planctomyces</taxon>
    </lineage>
</organism>
<proteinExistence type="inferred from homology"/>
<comment type="caution">
    <text evidence="8">The sequence shown here is derived from an EMBL/GenBank/DDBJ whole genome shotgun (WGS) entry which is preliminary data.</text>
</comment>
<sequence length="137" mass="15370">MGVRTRTGDSFALPVAAAIAIGRIGCFVGGCCFGTPTSLPWGVVFPQVDQLPRHPVQLYEAAFHTVAAVLLGAALQRQWCRGQLIKIYVVVYAGWRFLTEFIRPEIRLVAGLTWYQWASVVLMAGFGWLWYHDTRKR</sequence>
<feature type="transmembrane region" description="Helical" evidence="7">
    <location>
        <begin position="114"/>
        <end position="131"/>
    </location>
</feature>
<evidence type="ECO:0000256" key="4">
    <source>
        <dbReference type="ARBA" id="ARBA00022692"/>
    </source>
</evidence>
<dbReference type="InterPro" id="IPR001640">
    <property type="entry name" value="Lgt"/>
</dbReference>
<dbReference type="GO" id="GO:0042158">
    <property type="term" value="P:lipoprotein biosynthetic process"/>
    <property type="evidence" value="ECO:0007669"/>
    <property type="project" value="InterPro"/>
</dbReference>
<evidence type="ECO:0008006" key="10">
    <source>
        <dbReference type="Google" id="ProtNLM"/>
    </source>
</evidence>
<dbReference type="GO" id="GO:0008961">
    <property type="term" value="F:phosphatidylglycerol-prolipoprotein diacylglyceryl transferase activity"/>
    <property type="evidence" value="ECO:0007669"/>
    <property type="project" value="InterPro"/>
</dbReference>
<reference evidence="8 9" key="2">
    <citation type="submission" date="2019-08" db="EMBL/GenBank/DDBJ databases">
        <authorList>
            <person name="Henke P."/>
        </authorList>
    </citation>
    <scope>NUCLEOTIDE SEQUENCE [LARGE SCALE GENOMIC DNA]</scope>
    <source>
        <strain evidence="8">Phe10_nw2017</strain>
    </source>
</reference>
<evidence type="ECO:0000256" key="1">
    <source>
        <dbReference type="ARBA" id="ARBA00007150"/>
    </source>
</evidence>
<comment type="similarity">
    <text evidence="1">Belongs to the Lgt family.</text>
</comment>
<evidence type="ECO:0000313" key="9">
    <source>
        <dbReference type="Proteomes" id="UP000321083"/>
    </source>
</evidence>
<keyword evidence="4 7" id="KW-0812">Transmembrane</keyword>
<dbReference type="EMBL" id="SRHE01000732">
    <property type="protein sequence ID" value="TWW08311.1"/>
    <property type="molecule type" value="Genomic_DNA"/>
</dbReference>
<protein>
    <recommendedName>
        <fullName evidence="10">Prolipoprotein diacylglyceryl transferase</fullName>
    </recommendedName>
</protein>
<dbReference type="AlphaFoldDB" id="A0A5C6M5N4"/>
<evidence type="ECO:0000313" key="8">
    <source>
        <dbReference type="EMBL" id="TWW08311.1"/>
    </source>
</evidence>
<keyword evidence="9" id="KW-1185">Reference proteome</keyword>
<feature type="transmembrane region" description="Helical" evidence="7">
    <location>
        <begin position="12"/>
        <end position="36"/>
    </location>
</feature>
<evidence type="ECO:0000256" key="3">
    <source>
        <dbReference type="ARBA" id="ARBA00022679"/>
    </source>
</evidence>
<evidence type="ECO:0000256" key="6">
    <source>
        <dbReference type="ARBA" id="ARBA00023136"/>
    </source>
</evidence>
<keyword evidence="2" id="KW-1003">Cell membrane</keyword>
<evidence type="ECO:0000256" key="2">
    <source>
        <dbReference type="ARBA" id="ARBA00022475"/>
    </source>
</evidence>
<feature type="transmembrane region" description="Helical" evidence="7">
    <location>
        <begin position="56"/>
        <end position="75"/>
    </location>
</feature>
<evidence type="ECO:0000256" key="5">
    <source>
        <dbReference type="ARBA" id="ARBA00022989"/>
    </source>
</evidence>
<dbReference type="Pfam" id="PF01790">
    <property type="entry name" value="LGT"/>
    <property type="match status" value="1"/>
</dbReference>
<dbReference type="PANTHER" id="PTHR30589:SF0">
    <property type="entry name" value="PHOSPHATIDYLGLYCEROL--PROLIPOPROTEIN DIACYLGLYCERYL TRANSFERASE"/>
    <property type="match status" value="1"/>
</dbReference>
<accession>A0A5C6M5N4</accession>
<dbReference type="PANTHER" id="PTHR30589">
    <property type="entry name" value="PROLIPOPROTEIN DIACYLGLYCERYL TRANSFERASE"/>
    <property type="match status" value="1"/>
</dbReference>
<keyword evidence="3" id="KW-0808">Transferase</keyword>
<name>A0A5C6M5N4_9PLAN</name>
<feature type="transmembrane region" description="Helical" evidence="7">
    <location>
        <begin position="84"/>
        <end position="102"/>
    </location>
</feature>
<reference evidence="8 9" key="1">
    <citation type="submission" date="2019-08" db="EMBL/GenBank/DDBJ databases">
        <title>100 year-old enigma solved: identification of Planctomyces bekefii, the type genus and species of the phylum Planctomycetes.</title>
        <authorList>
            <person name="Svetlana D.N."/>
            <person name="Overmann J."/>
        </authorList>
    </citation>
    <scope>NUCLEOTIDE SEQUENCE [LARGE SCALE GENOMIC DNA]</scope>
    <source>
        <strain evidence="8">Phe10_nw2017</strain>
    </source>
</reference>
<dbReference type="GO" id="GO:0005886">
    <property type="term" value="C:plasma membrane"/>
    <property type="evidence" value="ECO:0007669"/>
    <property type="project" value="InterPro"/>
</dbReference>
<keyword evidence="5 7" id="KW-1133">Transmembrane helix</keyword>
<gene>
    <name evidence="8" type="ORF">E3A20_25590</name>
</gene>
<dbReference type="Proteomes" id="UP000321083">
    <property type="component" value="Unassembled WGS sequence"/>
</dbReference>